<evidence type="ECO:0000313" key="2">
    <source>
        <dbReference type="EMBL" id="TVU00342.1"/>
    </source>
</evidence>
<feature type="compositionally biased region" description="Basic residues" evidence="1">
    <location>
        <begin position="12"/>
        <end position="22"/>
    </location>
</feature>
<gene>
    <name evidence="2" type="ORF">EJB05_54237</name>
</gene>
<evidence type="ECO:0000256" key="1">
    <source>
        <dbReference type="SAM" id="MobiDB-lite"/>
    </source>
</evidence>
<keyword evidence="3" id="KW-1185">Reference proteome</keyword>
<name>A0A5J9SMU7_9POAL</name>
<dbReference type="AlphaFoldDB" id="A0A5J9SMU7"/>
<sequence length="90" mass="9566">MVRRPPLAVSPRRLRPRPHRAQRLPLVRPTGPVVELRLHGGPSPSAVGLQRPSSSSSSSSPWSATPTVPGGGSFSTFQNLKMGGAPEDYT</sequence>
<evidence type="ECO:0000313" key="3">
    <source>
        <dbReference type="Proteomes" id="UP000324897"/>
    </source>
</evidence>
<dbReference type="Gramene" id="TVU00342">
    <property type="protein sequence ID" value="TVU00342"/>
    <property type="gene ID" value="EJB05_54237"/>
</dbReference>
<comment type="caution">
    <text evidence="2">The sequence shown here is derived from an EMBL/GenBank/DDBJ whole genome shotgun (WGS) entry which is preliminary data.</text>
</comment>
<dbReference type="EMBL" id="RWGY01000602">
    <property type="protein sequence ID" value="TVU00342.1"/>
    <property type="molecule type" value="Genomic_DNA"/>
</dbReference>
<feature type="region of interest" description="Disordered" evidence="1">
    <location>
        <begin position="1"/>
        <end position="90"/>
    </location>
</feature>
<reference evidence="2 3" key="1">
    <citation type="journal article" date="2019" name="Sci. Rep.">
        <title>A high-quality genome of Eragrostis curvula grass provides insights into Poaceae evolution and supports new strategies to enhance forage quality.</title>
        <authorList>
            <person name="Carballo J."/>
            <person name="Santos B.A.C.M."/>
            <person name="Zappacosta D."/>
            <person name="Garbus I."/>
            <person name="Selva J.P."/>
            <person name="Gallo C.A."/>
            <person name="Diaz A."/>
            <person name="Albertini E."/>
            <person name="Caccamo M."/>
            <person name="Echenique V."/>
        </authorList>
    </citation>
    <scope>NUCLEOTIDE SEQUENCE [LARGE SCALE GENOMIC DNA]</scope>
    <source>
        <strain evidence="3">cv. Victoria</strain>
        <tissue evidence="2">Leaf</tissue>
    </source>
</reference>
<dbReference type="Proteomes" id="UP000324897">
    <property type="component" value="Unassembled WGS sequence"/>
</dbReference>
<organism evidence="2 3">
    <name type="scientific">Eragrostis curvula</name>
    <name type="common">weeping love grass</name>
    <dbReference type="NCBI Taxonomy" id="38414"/>
    <lineage>
        <taxon>Eukaryota</taxon>
        <taxon>Viridiplantae</taxon>
        <taxon>Streptophyta</taxon>
        <taxon>Embryophyta</taxon>
        <taxon>Tracheophyta</taxon>
        <taxon>Spermatophyta</taxon>
        <taxon>Magnoliopsida</taxon>
        <taxon>Liliopsida</taxon>
        <taxon>Poales</taxon>
        <taxon>Poaceae</taxon>
        <taxon>PACMAD clade</taxon>
        <taxon>Chloridoideae</taxon>
        <taxon>Eragrostideae</taxon>
        <taxon>Eragrostidinae</taxon>
        <taxon>Eragrostis</taxon>
    </lineage>
</organism>
<protein>
    <submittedName>
        <fullName evidence="2">Uncharacterized protein</fullName>
    </submittedName>
</protein>
<proteinExistence type="predicted"/>
<accession>A0A5J9SMU7</accession>